<feature type="transmembrane region" description="Helical" evidence="1">
    <location>
        <begin position="280"/>
        <end position="310"/>
    </location>
</feature>
<organism evidence="2">
    <name type="scientific">viral metagenome</name>
    <dbReference type="NCBI Taxonomy" id="1070528"/>
    <lineage>
        <taxon>unclassified sequences</taxon>
        <taxon>metagenomes</taxon>
        <taxon>organismal metagenomes</taxon>
    </lineage>
</organism>
<keyword evidence="1" id="KW-0812">Transmembrane</keyword>
<feature type="transmembrane region" description="Helical" evidence="1">
    <location>
        <begin position="331"/>
        <end position="352"/>
    </location>
</feature>
<proteinExistence type="predicted"/>
<evidence type="ECO:0000256" key="1">
    <source>
        <dbReference type="SAM" id="Phobius"/>
    </source>
</evidence>
<protein>
    <submittedName>
        <fullName evidence="2">Uncharacterized protein</fullName>
    </submittedName>
</protein>
<feature type="transmembrane region" description="Helical" evidence="1">
    <location>
        <begin position="57"/>
        <end position="80"/>
    </location>
</feature>
<feature type="transmembrane region" description="Helical" evidence="1">
    <location>
        <begin position="372"/>
        <end position="393"/>
    </location>
</feature>
<dbReference type="EMBL" id="MN738796">
    <property type="protein sequence ID" value="QHT37403.1"/>
    <property type="molecule type" value="Genomic_DNA"/>
</dbReference>
<feature type="transmembrane region" description="Helical" evidence="1">
    <location>
        <begin position="152"/>
        <end position="174"/>
    </location>
</feature>
<reference evidence="2" key="1">
    <citation type="journal article" date="2020" name="Nature">
        <title>Giant virus diversity and host interactions through global metagenomics.</title>
        <authorList>
            <person name="Schulz F."/>
            <person name="Roux S."/>
            <person name="Paez-Espino D."/>
            <person name="Jungbluth S."/>
            <person name="Walsh D.A."/>
            <person name="Denef V.J."/>
            <person name="McMahon K.D."/>
            <person name="Konstantinidis K.T."/>
            <person name="Eloe-Fadrosh E.A."/>
            <person name="Kyrpides N.C."/>
            <person name="Woyke T."/>
        </authorList>
    </citation>
    <scope>NUCLEOTIDE SEQUENCE</scope>
    <source>
        <strain evidence="2">GVMAG-S-ERX555997-44</strain>
    </source>
</reference>
<evidence type="ECO:0000313" key="2">
    <source>
        <dbReference type="EMBL" id="QHT37403.1"/>
    </source>
</evidence>
<keyword evidence="1" id="KW-0472">Membrane</keyword>
<name>A0A6C0F9X9_9ZZZZ</name>
<keyword evidence="1" id="KW-1133">Transmembrane helix</keyword>
<accession>A0A6C0F9X9</accession>
<dbReference type="AlphaFoldDB" id="A0A6C0F9X9"/>
<feature type="transmembrane region" description="Helical" evidence="1">
    <location>
        <begin position="208"/>
        <end position="241"/>
    </location>
</feature>
<sequence>MKRYENILNLLLKKYYSIKNKFIKNNIREGLENATCNPGQVFNGTECVKEIKTLKMFILMPIANCIVITVISFLFAGMLFKIKSSPLTISKNGLSCSDVPLSDVFNPNPLLGIVREKVYMDKSKKHKFNKIVFPWLSKDLYPDKIKPKNGTFSLGFTLMLPFYLSLKYSTTLWYKPISFIKKILYKQKDWGTIPEISKINKESWTKDLFTIFIFTPILLFFVFPIVFLISLILTTIVSPIAAWGLYYVPNKEPIRFRDEPKDEDGGIYKVLGKFLNLLKIIGWLVLFCLMGLIYSFGIFGLTLIWFLNIFTGAHESKRDGLKTIFKTWANIIWDYKYIWAIFAIAMWSANFSTYLKGPHNIITFVKEKERNMIPGIITGAVVVLLGLQQFKFFKFLPKTPKHRSNCYPNCNPPAVSPDEAGLTKKCPANSTKLAV</sequence>